<dbReference type="GO" id="GO:0016887">
    <property type="term" value="F:ATP hydrolysis activity"/>
    <property type="evidence" value="ECO:0007669"/>
    <property type="project" value="RHEA"/>
</dbReference>
<dbReference type="InterPro" id="IPR039686">
    <property type="entry name" value="FANCM/Mph1-like_ID"/>
</dbReference>
<dbReference type="SUPFAM" id="SSF52540">
    <property type="entry name" value="P-loop containing nucleoside triphosphate hydrolases"/>
    <property type="match status" value="1"/>
</dbReference>
<feature type="region of interest" description="Disordered" evidence="10">
    <location>
        <begin position="670"/>
        <end position="699"/>
    </location>
</feature>
<dbReference type="GO" id="GO:0000400">
    <property type="term" value="F:four-way junction DNA binding"/>
    <property type="evidence" value="ECO:0007669"/>
    <property type="project" value="TreeGrafter"/>
</dbReference>
<feature type="region of interest" description="Disordered" evidence="10">
    <location>
        <begin position="958"/>
        <end position="983"/>
    </location>
</feature>
<dbReference type="CDD" id="cd18033">
    <property type="entry name" value="DEXDc_FANCM"/>
    <property type="match status" value="1"/>
</dbReference>
<feature type="domain" description="Helicase ATP-binding" evidence="11">
    <location>
        <begin position="233"/>
        <end position="402"/>
    </location>
</feature>
<keyword evidence="5 13" id="KW-0347">Helicase</keyword>
<proteinExistence type="inferred from homology"/>
<dbReference type="PANTHER" id="PTHR14025:SF20">
    <property type="entry name" value="FANCONI ANEMIA GROUP M PROTEIN"/>
    <property type="match status" value="1"/>
</dbReference>
<keyword evidence="4" id="KW-0378">Hydrolase</keyword>
<evidence type="ECO:0000256" key="5">
    <source>
        <dbReference type="ARBA" id="ARBA00022806"/>
    </source>
</evidence>
<dbReference type="InterPro" id="IPR027417">
    <property type="entry name" value="P-loop_NTPase"/>
</dbReference>
<evidence type="ECO:0000256" key="2">
    <source>
        <dbReference type="ARBA" id="ARBA00009889"/>
    </source>
</evidence>
<accession>A0A376BAD6</accession>
<evidence type="ECO:0000256" key="10">
    <source>
        <dbReference type="SAM" id="MobiDB-lite"/>
    </source>
</evidence>
<feature type="compositionally biased region" description="Basic and acidic residues" evidence="10">
    <location>
        <begin position="670"/>
        <end position="682"/>
    </location>
</feature>
<dbReference type="FunFam" id="3.40.50.300:FF:000861">
    <property type="entry name" value="Fanconi anemia, complementation group M"/>
    <property type="match status" value="1"/>
</dbReference>
<dbReference type="GO" id="GO:0045003">
    <property type="term" value="P:double-strand break repair via synthesis-dependent strand annealing"/>
    <property type="evidence" value="ECO:0007669"/>
    <property type="project" value="TreeGrafter"/>
</dbReference>
<evidence type="ECO:0000256" key="1">
    <source>
        <dbReference type="ARBA" id="ARBA00004123"/>
    </source>
</evidence>
<comment type="subunit">
    <text evidence="9">Interacts with the MHF histone-fold complex to form the FANCM-MHF complex.</text>
</comment>
<dbReference type="InterPro" id="IPR044749">
    <property type="entry name" value="FANCM_DEXDc"/>
</dbReference>
<keyword evidence="7" id="KW-0539">Nucleus</keyword>
<comment type="catalytic activity">
    <reaction evidence="8 9">
        <text>ATP + H2O = ADP + phosphate + H(+)</text>
        <dbReference type="Rhea" id="RHEA:13065"/>
        <dbReference type="ChEBI" id="CHEBI:15377"/>
        <dbReference type="ChEBI" id="CHEBI:15378"/>
        <dbReference type="ChEBI" id="CHEBI:30616"/>
        <dbReference type="ChEBI" id="CHEBI:43474"/>
        <dbReference type="ChEBI" id="CHEBI:456216"/>
        <dbReference type="EC" id="3.6.4.12"/>
    </reaction>
</comment>
<evidence type="ECO:0000256" key="8">
    <source>
        <dbReference type="ARBA" id="ARBA00047995"/>
    </source>
</evidence>
<dbReference type="PROSITE" id="PS51192">
    <property type="entry name" value="HELICASE_ATP_BIND_1"/>
    <property type="match status" value="1"/>
</dbReference>
<dbReference type="GO" id="GO:0005634">
    <property type="term" value="C:nucleus"/>
    <property type="evidence" value="ECO:0007669"/>
    <property type="project" value="UniProtKB-SubCell"/>
</dbReference>
<dbReference type="GO" id="GO:0036297">
    <property type="term" value="P:interstrand cross-link repair"/>
    <property type="evidence" value="ECO:0007669"/>
    <property type="project" value="TreeGrafter"/>
</dbReference>
<keyword evidence="6" id="KW-0067">ATP-binding</keyword>
<comment type="subcellular location">
    <subcellularLocation>
        <location evidence="1 9">Nucleus</location>
    </subcellularLocation>
</comment>
<feature type="compositionally biased region" description="Low complexity" evidence="10">
    <location>
        <begin position="967"/>
        <end position="978"/>
    </location>
</feature>
<keyword evidence="3" id="KW-0547">Nucleotide-binding</keyword>
<evidence type="ECO:0000259" key="11">
    <source>
        <dbReference type="PROSITE" id="PS51192"/>
    </source>
</evidence>
<feature type="domain" description="Helicase C-terminal" evidence="12">
    <location>
        <begin position="652"/>
        <end position="802"/>
    </location>
</feature>
<dbReference type="PROSITE" id="PS51194">
    <property type="entry name" value="HELICASE_CTER"/>
    <property type="match status" value="1"/>
</dbReference>
<dbReference type="EMBL" id="UFAJ01000780">
    <property type="protein sequence ID" value="SSD61597.1"/>
    <property type="molecule type" value="Genomic_DNA"/>
</dbReference>
<keyword evidence="14" id="KW-1185">Reference proteome</keyword>
<feature type="compositionally biased region" description="Polar residues" evidence="10">
    <location>
        <begin position="683"/>
        <end position="699"/>
    </location>
</feature>
<reference evidence="14" key="1">
    <citation type="submission" date="2018-06" db="EMBL/GenBank/DDBJ databases">
        <authorList>
            <person name="Guldener U."/>
        </authorList>
    </citation>
    <scope>NUCLEOTIDE SEQUENCE [LARGE SCALE GENOMIC DNA]</scope>
    <source>
        <strain evidence="14">UTAD17</strain>
    </source>
</reference>
<dbReference type="Proteomes" id="UP000262825">
    <property type="component" value="Unassembled WGS sequence"/>
</dbReference>
<dbReference type="InterPro" id="IPR001650">
    <property type="entry name" value="Helicase_C-like"/>
</dbReference>
<dbReference type="SMART" id="SM00490">
    <property type="entry name" value="HELICc"/>
    <property type="match status" value="1"/>
</dbReference>
<name>A0A376BAD6_9ASCO</name>
<dbReference type="Gene3D" id="3.40.50.300">
    <property type="entry name" value="P-loop containing nucleotide triphosphate hydrolases"/>
    <property type="match status" value="3"/>
</dbReference>
<dbReference type="SMART" id="SM00487">
    <property type="entry name" value="DEXDc"/>
    <property type="match status" value="1"/>
</dbReference>
<dbReference type="AlphaFoldDB" id="A0A376BAD6"/>
<dbReference type="GO" id="GO:0009378">
    <property type="term" value="F:four-way junction helicase activity"/>
    <property type="evidence" value="ECO:0007669"/>
    <property type="project" value="TreeGrafter"/>
</dbReference>
<evidence type="ECO:0000259" key="12">
    <source>
        <dbReference type="PROSITE" id="PS51194"/>
    </source>
</evidence>
<dbReference type="InterPro" id="IPR014001">
    <property type="entry name" value="Helicase_ATP-bd"/>
</dbReference>
<dbReference type="InterPro" id="IPR006935">
    <property type="entry name" value="Helicase/UvrB_N"/>
</dbReference>
<evidence type="ECO:0000313" key="14">
    <source>
        <dbReference type="Proteomes" id="UP000262825"/>
    </source>
</evidence>
<feature type="region of interest" description="Disordered" evidence="10">
    <location>
        <begin position="152"/>
        <end position="177"/>
    </location>
</feature>
<comment type="similarity">
    <text evidence="2 9">Belongs to the DEAD box helicase family. DEAH subfamily. FANCM sub-subfamily.</text>
</comment>
<dbReference type="Pfam" id="PF00271">
    <property type="entry name" value="Helicase_C"/>
    <property type="match status" value="1"/>
</dbReference>
<organism evidence="13 14">
    <name type="scientific">Saccharomycodes ludwigii</name>
    <dbReference type="NCBI Taxonomy" id="36035"/>
    <lineage>
        <taxon>Eukaryota</taxon>
        <taxon>Fungi</taxon>
        <taxon>Dikarya</taxon>
        <taxon>Ascomycota</taxon>
        <taxon>Saccharomycotina</taxon>
        <taxon>Saccharomycetes</taxon>
        <taxon>Saccharomycodales</taxon>
        <taxon>Saccharomycodaceae</taxon>
        <taxon>Saccharomycodes</taxon>
    </lineage>
</organism>
<protein>
    <recommendedName>
        <fullName evidence="9">ATP-dependent DNA helicase</fullName>
        <ecNumber evidence="9">3.6.4.12</ecNumber>
    </recommendedName>
</protein>
<dbReference type="VEuPathDB" id="FungiDB:SCODWIG_03358"/>
<evidence type="ECO:0000256" key="7">
    <source>
        <dbReference type="ARBA" id="ARBA00023242"/>
    </source>
</evidence>
<dbReference type="GO" id="GO:0043138">
    <property type="term" value="F:3'-5' DNA helicase activity"/>
    <property type="evidence" value="ECO:0007669"/>
    <property type="project" value="InterPro"/>
</dbReference>
<sequence>MSNEMINSDDFNDLSDGDLDYLITSTADTNKNNNAIVPKNTTITTKVDNNTPKTSSLTTFNNRPANCRSHTEYQSNHYNNLSTASSSTTSGAAVDSLTSINNKYIDSNDSDDLDDYIIDKSTQPIIAGSARNTTTTPKKYKYNSTGLDDTINNTNTDNKIPYNENKNNTSKTTDKLPATNTASTFTKYVEINLDQQRIDRSLAAPTHHQLAYDELPIYIYPTNFPIRDYQVDIVQKSLFQNVLATIPTGTGKTFIASTVMLNYYRWTSTKDSKIIFMAPTRPLVAQQIKACLGITGIPYDDTAILLDKSRKNRETIWETKKVFFTTPQVVENDLKRGVLNPKHIILLVIDEAHRARGSYAYVNVVSFIKRFSTSFRVLALTATPAQDLEGVQEIVNNLSISKIELRTEKSEDVSKYMKTRDVVKQIVPLNEEMADIIEKIGVAILPVLQEANECNLYDDTDPSRINSFVALNKSQKVIANPTLPEGLKWKYYFILQLLSHVGQMLKRLKIYGIRVFYNYFQDKLIEFKTKYDLGKSTNKTAASFYYNPILTQLKKDVERLLLTRKYDFLGHDKLQHVKDELTDFFHNNTSGNDDRRVIIFTELRESALEIVKIIDSMNDEKIRSHIFIGQSKGKEGFDDVKFTLKHKKKGKKLKDRLEYEKEKVDYLQSKKDEQKQAKELRSSSRTCSSEEAQLSGMNQKQQKQVINDFKKGIYNVIVCTSIGEEGLDIGEVDLIICYDSTSSPIKNIQRMGRTGRKRDGKILLLLSSNENKKFEQSMSSYYALQDLIASGDRIEYQKSDRIIPNAYNPQCQYEFIDINETNDEVNHLETMDEVIKFATQAMLGKIKPLKSTTVQKNNKRKNIDAGNTKKRQKQFFMPDNVETGIISAIKMVEKKNCSNINLDVKSNGSGIRRCEISSEEEEEEEEEANERDIIEKFFKNNYKPKPSKMEISIDLSSESNIDHDNTDTSTTTTTSNSSQLIPHSKITRDIKNMFANTTCNNADNLTGAKHDIIPNKALDDQRLIELLDD</sequence>
<evidence type="ECO:0000256" key="6">
    <source>
        <dbReference type="ARBA" id="ARBA00022840"/>
    </source>
</evidence>
<dbReference type="CDD" id="cd12091">
    <property type="entry name" value="FANCM_ID"/>
    <property type="match status" value="1"/>
</dbReference>
<evidence type="ECO:0000256" key="9">
    <source>
        <dbReference type="RuleBase" id="RU367027"/>
    </source>
</evidence>
<comment type="function">
    <text evidence="9">ATP-dependent DNA helicase involved in DNA damage repair by homologous recombination and in genome maintenance. Capable of unwinding D-loops. Plays a role in limiting crossover recombinants during mitotic DNA double-strand break (DSB) repair. Component of a FANCM-MHF complex which promotes gene conversion at blocked replication forks, probably by reversal of the stalled fork.</text>
</comment>
<dbReference type="PANTHER" id="PTHR14025">
    <property type="entry name" value="FANCONI ANEMIA GROUP M FANCM FAMILY MEMBER"/>
    <property type="match status" value="1"/>
</dbReference>
<gene>
    <name evidence="13" type="ORF">SCODWIG_03358</name>
</gene>
<dbReference type="EC" id="3.6.4.12" evidence="9"/>
<evidence type="ECO:0000256" key="4">
    <source>
        <dbReference type="ARBA" id="ARBA00022801"/>
    </source>
</evidence>
<dbReference type="Gene3D" id="1.20.1320.30">
    <property type="match status" value="1"/>
</dbReference>
<evidence type="ECO:0000256" key="3">
    <source>
        <dbReference type="ARBA" id="ARBA00022741"/>
    </source>
</evidence>
<dbReference type="GO" id="GO:0005524">
    <property type="term" value="F:ATP binding"/>
    <property type="evidence" value="ECO:0007669"/>
    <property type="project" value="UniProtKB-UniRule"/>
</dbReference>
<evidence type="ECO:0000313" key="13">
    <source>
        <dbReference type="EMBL" id="SSD61597.1"/>
    </source>
</evidence>
<dbReference type="Pfam" id="PF04851">
    <property type="entry name" value="ResIII"/>
    <property type="match status" value="1"/>
</dbReference>